<proteinExistence type="predicted"/>
<keyword evidence="4" id="KW-1185">Reference proteome</keyword>
<evidence type="ECO:0000256" key="1">
    <source>
        <dbReference type="SAM" id="MobiDB-lite"/>
    </source>
</evidence>
<evidence type="ECO:0000313" key="4">
    <source>
        <dbReference type="Proteomes" id="UP000020681"/>
    </source>
</evidence>
<keyword evidence="2" id="KW-0732">Signal</keyword>
<dbReference type="Proteomes" id="UP000020681">
    <property type="component" value="Unassembled WGS sequence"/>
</dbReference>
<protein>
    <submittedName>
        <fullName evidence="3">Orn/Lys/Arg family decarboxylase domain protein</fullName>
    </submittedName>
</protein>
<feature type="region of interest" description="Disordered" evidence="1">
    <location>
        <begin position="231"/>
        <end position="259"/>
    </location>
</feature>
<feature type="chain" id="PRO_5046806236" evidence="2">
    <location>
        <begin position="26"/>
        <end position="303"/>
    </location>
</feature>
<gene>
    <name evidence="3" type="primary">adi</name>
    <name evidence="3" type="ORF">I551_2799</name>
</gene>
<name>A0ABP3AK75_MYCUL</name>
<evidence type="ECO:0000256" key="2">
    <source>
        <dbReference type="SAM" id="SignalP"/>
    </source>
</evidence>
<organism evidence="3 4">
    <name type="scientific">Mycobacterium ulcerans str. Harvey</name>
    <dbReference type="NCBI Taxonomy" id="1299332"/>
    <lineage>
        <taxon>Bacteria</taxon>
        <taxon>Bacillati</taxon>
        <taxon>Actinomycetota</taxon>
        <taxon>Actinomycetes</taxon>
        <taxon>Mycobacteriales</taxon>
        <taxon>Mycobacteriaceae</taxon>
        <taxon>Mycobacterium</taxon>
        <taxon>Mycobacterium ulcerans group</taxon>
    </lineage>
</organism>
<comment type="caution">
    <text evidence="3">The sequence shown here is derived from an EMBL/GenBank/DDBJ whole genome shotgun (WGS) entry which is preliminary data.</text>
</comment>
<reference evidence="3 4" key="1">
    <citation type="submission" date="2014-01" db="EMBL/GenBank/DDBJ databases">
        <authorList>
            <person name="Dobos K."/>
            <person name="Lenaerts A."/>
            <person name="Ordway D."/>
            <person name="DeGroote M.A."/>
            <person name="Parker T."/>
            <person name="Sizemore C."/>
            <person name="Tallon L.J."/>
            <person name="Sadzewicz L.K."/>
            <person name="Sengamalay N."/>
            <person name="Fraser C.M."/>
            <person name="Hine E."/>
            <person name="Shefchek K.A."/>
            <person name="Das S.P."/>
            <person name="Tettelin H."/>
        </authorList>
    </citation>
    <scope>NUCLEOTIDE SEQUENCE [LARGE SCALE GENOMIC DNA]</scope>
    <source>
        <strain evidence="3 4">Harvey</strain>
    </source>
</reference>
<dbReference type="EMBL" id="JAOL01000099">
    <property type="protein sequence ID" value="EUA90775.1"/>
    <property type="molecule type" value="Genomic_DNA"/>
</dbReference>
<feature type="signal peptide" evidence="2">
    <location>
        <begin position="1"/>
        <end position="25"/>
    </location>
</feature>
<feature type="compositionally biased region" description="Low complexity" evidence="1">
    <location>
        <begin position="231"/>
        <end position="252"/>
    </location>
</feature>
<sequence length="303" mass="33225">MKRYSTRPRRLRVSALAAVANPSYARVDTWNLLDDACCHLAEVDLAGMDITHDMAKVRRLMDRIGAYERYWLYPGAQNLANFRAHLESKSTVRLKEEVSLAVRLLGEYGDRTALFDTSAPLAEQELVAQAKQQQFYTVLVADDAPTSAPDSLAEHLRALHIPSDDVQFEVLLAPSVEDAITAVALNGEIQAAIIRHDLPLRSRDRLPLMNALLGPTMTWLPPIARTTGSNVGNGSGSCARTSTSTCSPTSRSQPGPRTIRTYTTGLSTGSTMSPICTVRCWPDYGTGSPHRFSMLCGPTPRLR</sequence>
<evidence type="ECO:0000313" key="3">
    <source>
        <dbReference type="EMBL" id="EUA90775.1"/>
    </source>
</evidence>
<accession>A0ABP3AK75</accession>